<reference evidence="2" key="1">
    <citation type="journal article" date="2019" name="Int. J. Syst. Evol. Microbiol.">
        <title>The Global Catalogue of Microorganisms (GCM) 10K type strain sequencing project: providing services to taxonomists for standard genome sequencing and annotation.</title>
        <authorList>
            <consortium name="The Broad Institute Genomics Platform"/>
            <consortium name="The Broad Institute Genome Sequencing Center for Infectious Disease"/>
            <person name="Wu L."/>
            <person name="Ma J."/>
        </authorList>
    </citation>
    <scope>NUCLEOTIDE SEQUENCE [LARGE SCALE GENOMIC DNA]</scope>
    <source>
        <strain evidence="2">JCM 18053</strain>
    </source>
</reference>
<keyword evidence="2" id="KW-1185">Reference proteome</keyword>
<proteinExistence type="predicted"/>
<dbReference type="Proteomes" id="UP001499852">
    <property type="component" value="Unassembled WGS sequence"/>
</dbReference>
<dbReference type="Gene3D" id="3.30.1460.10">
    <property type="match status" value="1"/>
</dbReference>
<organism evidence="1 2">
    <name type="scientific">Prosthecobacter algae</name>
    <dbReference type="NCBI Taxonomy" id="1144682"/>
    <lineage>
        <taxon>Bacteria</taxon>
        <taxon>Pseudomonadati</taxon>
        <taxon>Verrucomicrobiota</taxon>
        <taxon>Verrucomicrobiia</taxon>
        <taxon>Verrucomicrobiales</taxon>
        <taxon>Verrucomicrobiaceae</taxon>
        <taxon>Prosthecobacter</taxon>
    </lineage>
</organism>
<dbReference type="CDD" id="cd16364">
    <property type="entry name" value="T3SC_I-like"/>
    <property type="match status" value="1"/>
</dbReference>
<evidence type="ECO:0000313" key="2">
    <source>
        <dbReference type="Proteomes" id="UP001499852"/>
    </source>
</evidence>
<dbReference type="EMBL" id="BAABIA010000015">
    <property type="protein sequence ID" value="GAA5149631.1"/>
    <property type="molecule type" value="Genomic_DNA"/>
</dbReference>
<gene>
    <name evidence="1" type="ORF">GCM10023213_47590</name>
</gene>
<dbReference type="SUPFAM" id="SSF69635">
    <property type="entry name" value="Type III secretory system chaperone-like"/>
    <property type="match status" value="1"/>
</dbReference>
<evidence type="ECO:0000313" key="1">
    <source>
        <dbReference type="EMBL" id="GAA5149631.1"/>
    </source>
</evidence>
<comment type="caution">
    <text evidence="1">The sequence shown here is derived from an EMBL/GenBank/DDBJ whole genome shotgun (WGS) entry which is preliminary data.</text>
</comment>
<evidence type="ECO:0008006" key="3">
    <source>
        <dbReference type="Google" id="ProtNLM"/>
    </source>
</evidence>
<dbReference type="InterPro" id="IPR010261">
    <property type="entry name" value="Tir_chaperone"/>
</dbReference>
<protein>
    <recommendedName>
        <fullName evidence="3">Tir chaperone family protein CesT</fullName>
    </recommendedName>
</protein>
<accession>A0ABP9PR98</accession>
<name>A0ABP9PR98_9BACT</name>
<dbReference type="Pfam" id="PF05932">
    <property type="entry name" value="CesT"/>
    <property type="match status" value="1"/>
</dbReference>
<sequence length="148" mass="16116">MDSNALSIMIQELGEHLGLSGLELDETAACYLRFDDLLLCLEVDTAQEKMMIYAPVAELPETDREDLLLSLLKANLFWGETDGATLAVSLATNKIILQGALPLASLTSAALSNHLESFVNQAESWSVRLASSESDDRSSGILEVRQFV</sequence>